<evidence type="ECO:0000256" key="1">
    <source>
        <dbReference type="SAM" id="MobiDB-lite"/>
    </source>
</evidence>
<feature type="transmembrane region" description="Helical" evidence="2">
    <location>
        <begin position="6"/>
        <end position="26"/>
    </location>
</feature>
<evidence type="ECO:0000313" key="4">
    <source>
        <dbReference type="Proteomes" id="UP001239265"/>
    </source>
</evidence>
<name>A0ABD5B6S5_ELIMR</name>
<organism evidence="3 4">
    <name type="scientific">Elizabethkingia miricola</name>
    <name type="common">Chryseobacterium miricola</name>
    <dbReference type="NCBI Taxonomy" id="172045"/>
    <lineage>
        <taxon>Bacteria</taxon>
        <taxon>Pseudomonadati</taxon>
        <taxon>Bacteroidota</taxon>
        <taxon>Flavobacteriia</taxon>
        <taxon>Flavobacteriales</taxon>
        <taxon>Weeksellaceae</taxon>
        <taxon>Elizabethkingia</taxon>
    </lineage>
</organism>
<protein>
    <submittedName>
        <fullName evidence="3">Cbb3-type cytochrome oxidase assembly protein CcoS</fullName>
    </submittedName>
</protein>
<dbReference type="Proteomes" id="UP001239265">
    <property type="component" value="Unassembled WGS sequence"/>
</dbReference>
<sequence length="71" mass="8263">MDILYLMIICSVSLAVIFLIIFIIGAKNGQFEDDESPAVRMLFDSEIQKEKDQEKKQPKDQIEEDEKIDKK</sequence>
<feature type="region of interest" description="Disordered" evidence="1">
    <location>
        <begin position="48"/>
        <end position="71"/>
    </location>
</feature>
<dbReference type="PANTHER" id="PTHR41532">
    <property type="entry name" value="FIXS PROTEIN"/>
    <property type="match status" value="1"/>
</dbReference>
<evidence type="ECO:0000256" key="2">
    <source>
        <dbReference type="SAM" id="Phobius"/>
    </source>
</evidence>
<dbReference type="EMBL" id="JAUCQJ010000003">
    <property type="protein sequence ID" value="MDQ8749118.1"/>
    <property type="molecule type" value="Genomic_DNA"/>
</dbReference>
<keyword evidence="2" id="KW-0812">Transmembrane</keyword>
<accession>A0ABD5B6S5</accession>
<reference evidence="3 4" key="1">
    <citation type="submission" date="2023-06" db="EMBL/GenBank/DDBJ databases">
        <title>Nosocomial Elizabethkingia miricola genome.</title>
        <authorList>
            <person name="Morgado S."/>
            <person name="Fonseca E."/>
            <person name="Freitas F."/>
            <person name="Vicente A.C."/>
        </authorList>
    </citation>
    <scope>NUCLEOTIDE SEQUENCE [LARGE SCALE GENOMIC DNA]</scope>
    <source>
        <strain evidence="3 4">EM15</strain>
    </source>
</reference>
<dbReference type="InterPro" id="IPR004714">
    <property type="entry name" value="Cyt_oxidase_maturation_cbb3"/>
</dbReference>
<dbReference type="RefSeq" id="WP_078794027.1">
    <property type="nucleotide sequence ID" value="NZ_CP040516.1"/>
</dbReference>
<keyword evidence="2" id="KW-0472">Membrane</keyword>
<dbReference type="PANTHER" id="PTHR41532:SF1">
    <property type="entry name" value="FIXS PROTEIN"/>
    <property type="match status" value="1"/>
</dbReference>
<gene>
    <name evidence="3" type="primary">ccoS</name>
    <name evidence="3" type="ORF">QT385_10745</name>
</gene>
<evidence type="ECO:0000313" key="3">
    <source>
        <dbReference type="EMBL" id="MDQ8749118.1"/>
    </source>
</evidence>
<comment type="caution">
    <text evidence="3">The sequence shown here is derived from an EMBL/GenBank/DDBJ whole genome shotgun (WGS) entry which is preliminary data.</text>
</comment>
<keyword evidence="2" id="KW-1133">Transmembrane helix</keyword>
<dbReference type="Pfam" id="PF03597">
    <property type="entry name" value="FixS"/>
    <property type="match status" value="1"/>
</dbReference>
<proteinExistence type="predicted"/>
<dbReference type="AlphaFoldDB" id="A0ABD5B6S5"/>
<dbReference type="NCBIfam" id="TIGR00847">
    <property type="entry name" value="ccoS"/>
    <property type="match status" value="1"/>
</dbReference>